<feature type="signal peptide" evidence="1">
    <location>
        <begin position="1"/>
        <end position="18"/>
    </location>
</feature>
<accession>A0A4R0P934</accession>
<evidence type="ECO:0000313" key="3">
    <source>
        <dbReference type="Proteomes" id="UP000291485"/>
    </source>
</evidence>
<dbReference type="RefSeq" id="WP_131556596.1">
    <property type="nucleotide sequence ID" value="NZ_SJSN01000002.1"/>
</dbReference>
<dbReference type="OrthoDB" id="1250417at2"/>
<keyword evidence="3" id="KW-1185">Reference proteome</keyword>
<protein>
    <submittedName>
        <fullName evidence="2">Uncharacterized protein</fullName>
    </submittedName>
</protein>
<evidence type="ECO:0000256" key="1">
    <source>
        <dbReference type="SAM" id="SignalP"/>
    </source>
</evidence>
<organism evidence="2 3">
    <name type="scientific">Pedobacter frigidisoli</name>
    <dbReference type="NCBI Taxonomy" id="2530455"/>
    <lineage>
        <taxon>Bacteria</taxon>
        <taxon>Pseudomonadati</taxon>
        <taxon>Bacteroidota</taxon>
        <taxon>Sphingobacteriia</taxon>
        <taxon>Sphingobacteriales</taxon>
        <taxon>Sphingobacteriaceae</taxon>
        <taxon>Pedobacter</taxon>
    </lineage>
</organism>
<dbReference type="EMBL" id="SJSN01000002">
    <property type="protein sequence ID" value="TCD12116.1"/>
    <property type="molecule type" value="Genomic_DNA"/>
</dbReference>
<comment type="caution">
    <text evidence="2">The sequence shown here is derived from an EMBL/GenBank/DDBJ whole genome shotgun (WGS) entry which is preliminary data.</text>
</comment>
<name>A0A4R0P934_9SPHI</name>
<dbReference type="AlphaFoldDB" id="A0A4R0P934"/>
<dbReference type="Proteomes" id="UP000291485">
    <property type="component" value="Unassembled WGS sequence"/>
</dbReference>
<keyword evidence="1" id="KW-0732">Signal</keyword>
<gene>
    <name evidence="2" type="ORF">EZ449_03610</name>
</gene>
<proteinExistence type="predicted"/>
<evidence type="ECO:0000313" key="2">
    <source>
        <dbReference type="EMBL" id="TCD12116.1"/>
    </source>
</evidence>
<sequence>MKYTFLIFASLISFATFAQKKPTKKSLPPPSIMPPPAIVREKEQLQDIRNPFADEISFSWKNLPDTLTTITTKDIFEKTYTFRNYGKM</sequence>
<feature type="chain" id="PRO_5020238003" evidence="1">
    <location>
        <begin position="19"/>
        <end position="88"/>
    </location>
</feature>
<reference evidence="2 3" key="1">
    <citation type="submission" date="2019-02" db="EMBL/GenBank/DDBJ databases">
        <title>Pedobacter sp. RP-3-11 sp. nov., isolated from Arctic soil.</title>
        <authorList>
            <person name="Dahal R.H."/>
        </authorList>
    </citation>
    <scope>NUCLEOTIDE SEQUENCE [LARGE SCALE GENOMIC DNA]</scope>
    <source>
        <strain evidence="2 3">RP-3-11</strain>
    </source>
</reference>